<dbReference type="AlphaFoldDB" id="A0A0C3BXR5"/>
<dbReference type="STRING" id="686832.A0A0C3BXR5"/>
<feature type="region of interest" description="Disordered" evidence="1">
    <location>
        <begin position="68"/>
        <end position="91"/>
    </location>
</feature>
<organism evidence="2 3">
    <name type="scientific">Hebeloma cylindrosporum</name>
    <dbReference type="NCBI Taxonomy" id="76867"/>
    <lineage>
        <taxon>Eukaryota</taxon>
        <taxon>Fungi</taxon>
        <taxon>Dikarya</taxon>
        <taxon>Basidiomycota</taxon>
        <taxon>Agaricomycotina</taxon>
        <taxon>Agaricomycetes</taxon>
        <taxon>Agaricomycetidae</taxon>
        <taxon>Agaricales</taxon>
        <taxon>Agaricineae</taxon>
        <taxon>Hymenogastraceae</taxon>
        <taxon>Hebeloma</taxon>
    </lineage>
</organism>
<dbReference type="EMBL" id="KN831801">
    <property type="protein sequence ID" value="KIM36859.1"/>
    <property type="molecule type" value="Genomic_DNA"/>
</dbReference>
<evidence type="ECO:0000313" key="3">
    <source>
        <dbReference type="Proteomes" id="UP000053424"/>
    </source>
</evidence>
<protein>
    <submittedName>
        <fullName evidence="2">Uncharacterized protein</fullName>
    </submittedName>
</protein>
<dbReference type="HOGENOM" id="CLU_031481_5_0_1"/>
<reference evidence="3" key="2">
    <citation type="submission" date="2015-01" db="EMBL/GenBank/DDBJ databases">
        <title>Evolutionary Origins and Diversification of the Mycorrhizal Mutualists.</title>
        <authorList>
            <consortium name="DOE Joint Genome Institute"/>
            <consortium name="Mycorrhizal Genomics Consortium"/>
            <person name="Kohler A."/>
            <person name="Kuo A."/>
            <person name="Nagy L.G."/>
            <person name="Floudas D."/>
            <person name="Copeland A."/>
            <person name="Barry K.W."/>
            <person name="Cichocki N."/>
            <person name="Veneault-Fourrey C."/>
            <person name="LaButti K."/>
            <person name="Lindquist E.A."/>
            <person name="Lipzen A."/>
            <person name="Lundell T."/>
            <person name="Morin E."/>
            <person name="Murat C."/>
            <person name="Riley R."/>
            <person name="Ohm R."/>
            <person name="Sun H."/>
            <person name="Tunlid A."/>
            <person name="Henrissat B."/>
            <person name="Grigoriev I.V."/>
            <person name="Hibbett D.S."/>
            <person name="Martin F."/>
        </authorList>
    </citation>
    <scope>NUCLEOTIDE SEQUENCE [LARGE SCALE GENOMIC DNA]</scope>
    <source>
        <strain evidence="3">h7</strain>
    </source>
</reference>
<reference evidence="2 3" key="1">
    <citation type="submission" date="2014-04" db="EMBL/GenBank/DDBJ databases">
        <authorList>
            <consortium name="DOE Joint Genome Institute"/>
            <person name="Kuo A."/>
            <person name="Gay G."/>
            <person name="Dore J."/>
            <person name="Kohler A."/>
            <person name="Nagy L.G."/>
            <person name="Floudas D."/>
            <person name="Copeland A."/>
            <person name="Barry K.W."/>
            <person name="Cichocki N."/>
            <person name="Veneault-Fourrey C."/>
            <person name="LaButti K."/>
            <person name="Lindquist E.A."/>
            <person name="Lipzen A."/>
            <person name="Lundell T."/>
            <person name="Morin E."/>
            <person name="Murat C."/>
            <person name="Sun H."/>
            <person name="Tunlid A."/>
            <person name="Henrissat B."/>
            <person name="Grigoriev I.V."/>
            <person name="Hibbett D.S."/>
            <person name="Martin F."/>
            <person name="Nordberg H.P."/>
            <person name="Cantor M.N."/>
            <person name="Hua S.X."/>
        </authorList>
    </citation>
    <scope>NUCLEOTIDE SEQUENCE [LARGE SCALE GENOMIC DNA]</scope>
    <source>
        <strain evidence="3">h7</strain>
    </source>
</reference>
<sequence>MFKDYWSSFWTRPATIGSDRTISSVHDDEEWNARQEGVARARPNMEGGDSIILREASRKRGRHMVGGFDVIGENEGDVEDRSEEQRRKGKELREQIQALKAEKEGLEQRLRSAQEDAIGARENVETSFQQLKALEHHRNSIIEQLNAARNEASMRQQEAERLIFELEARARAQEGEVRSLREQLKEAEEKQVQVGKLLEVRTADLKGVQTFLTTADLHSGSEIMAMVESLNDEIFQAAAFMAELLESEQATGWRDRRTNIRKYHQHLLEARQQTGEELFTHIDVKYRDLRSHPLPLQCAIQGILTAWCIQRIQSFSAGAFGDNLQRLYGLIRESEVQAISGRWRAITSTQLQAVEGESNVNAMVETIVGLMCVAGWPPLSPQAQKALGSVQNKVSTIEKKSTELKKAVKQDVTTTDMEVFLATPGALFTEEMEDVDTESEGVGNSGSGSTGPEKRILCTVGMGLRKTTRKKDGAGPLETQIDLLLKPKVTLPSVLLDSEKGVGGVRNR</sequence>
<keyword evidence="3" id="KW-1185">Reference proteome</keyword>
<dbReference type="OrthoDB" id="3147752at2759"/>
<dbReference type="Proteomes" id="UP000053424">
    <property type="component" value="Unassembled WGS sequence"/>
</dbReference>
<accession>A0A0C3BXR5</accession>
<name>A0A0C3BXR5_HEBCY</name>
<evidence type="ECO:0000256" key="1">
    <source>
        <dbReference type="SAM" id="MobiDB-lite"/>
    </source>
</evidence>
<evidence type="ECO:0000313" key="2">
    <source>
        <dbReference type="EMBL" id="KIM36859.1"/>
    </source>
</evidence>
<feature type="compositionally biased region" description="Acidic residues" evidence="1">
    <location>
        <begin position="72"/>
        <end position="82"/>
    </location>
</feature>
<proteinExistence type="predicted"/>
<gene>
    <name evidence="2" type="ORF">M413DRAFT_13641</name>
</gene>